<keyword evidence="8 20" id="KW-0418">Kinase</keyword>
<dbReference type="PROSITE" id="PS01069">
    <property type="entry name" value="DAGK_PROKAR"/>
    <property type="match status" value="1"/>
</dbReference>
<comment type="subcellular location">
    <subcellularLocation>
        <location evidence="1">Cell membrane</location>
        <topology evidence="1">Multi-pass membrane protein</topology>
    </subcellularLocation>
</comment>
<evidence type="ECO:0000256" key="17">
    <source>
        <dbReference type="PIRSR" id="PIRSR600829-3"/>
    </source>
</evidence>
<dbReference type="InterPro" id="IPR000829">
    <property type="entry name" value="DAGK"/>
</dbReference>
<feature type="binding site" evidence="17">
    <location>
        <position position="72"/>
    </location>
    <ligand>
        <name>ATP</name>
        <dbReference type="ChEBI" id="CHEBI:30616"/>
    </ligand>
</feature>
<feature type="transmembrane region" description="Helical" evidence="19">
    <location>
        <begin position="29"/>
        <end position="46"/>
    </location>
</feature>
<keyword evidence="6 19" id="KW-0812">Transmembrane</keyword>
<keyword evidence="14" id="KW-1208">Phospholipid metabolism</keyword>
<evidence type="ECO:0000256" key="4">
    <source>
        <dbReference type="ARBA" id="ARBA00022516"/>
    </source>
</evidence>
<dbReference type="AlphaFoldDB" id="A0A7C2P5Q1"/>
<protein>
    <submittedName>
        <fullName evidence="20">Diacylglycerol kinase family protein</fullName>
    </submittedName>
</protein>
<keyword evidence="4" id="KW-0444">Lipid biosynthesis</keyword>
<sequence>MKQPNLWRSLGHALHGLGYTLRTQRNARLHVVVAVVVIAVGVWLRLDAHRWSILALTIGAVWVGETINTAVEALVDLLSPDYHDQAKVAKDVSAGAVLLLSAMAVIVGLCVLGPPLWEKLVG</sequence>
<name>A0A7C2P5Q1_9PLAN</name>
<accession>A0A7C2P5Q1</accession>
<keyword evidence="10 19" id="KW-1133">Transmembrane helix</keyword>
<evidence type="ECO:0000313" key="20">
    <source>
        <dbReference type="EMBL" id="HEN17053.1"/>
    </source>
</evidence>
<evidence type="ECO:0000256" key="2">
    <source>
        <dbReference type="ARBA" id="ARBA00005967"/>
    </source>
</evidence>
<keyword evidence="18" id="KW-0460">Magnesium</keyword>
<dbReference type="Gene3D" id="1.10.287.3610">
    <property type="match status" value="1"/>
</dbReference>
<evidence type="ECO:0000256" key="1">
    <source>
        <dbReference type="ARBA" id="ARBA00004651"/>
    </source>
</evidence>
<dbReference type="InterPro" id="IPR036945">
    <property type="entry name" value="DAGK_sf"/>
</dbReference>
<evidence type="ECO:0000256" key="12">
    <source>
        <dbReference type="ARBA" id="ARBA00023136"/>
    </source>
</evidence>
<feature type="transmembrane region" description="Helical" evidence="19">
    <location>
        <begin position="96"/>
        <end position="117"/>
    </location>
</feature>
<dbReference type="InterPro" id="IPR033717">
    <property type="entry name" value="UDPK"/>
</dbReference>
<dbReference type="GO" id="GO:0005524">
    <property type="term" value="F:ATP binding"/>
    <property type="evidence" value="ECO:0007669"/>
    <property type="project" value="UniProtKB-KW"/>
</dbReference>
<dbReference type="GO" id="GO:0016301">
    <property type="term" value="F:kinase activity"/>
    <property type="evidence" value="ECO:0007669"/>
    <property type="project" value="UniProtKB-KW"/>
</dbReference>
<feature type="binding site" evidence="18">
    <location>
        <position position="72"/>
    </location>
    <ligand>
        <name>a divalent metal cation</name>
        <dbReference type="ChEBI" id="CHEBI:60240"/>
    </ligand>
</feature>
<reference evidence="20" key="1">
    <citation type="journal article" date="2020" name="mSystems">
        <title>Genome- and Community-Level Interaction Insights into Carbon Utilization and Element Cycling Functions of Hydrothermarchaeota in Hydrothermal Sediment.</title>
        <authorList>
            <person name="Zhou Z."/>
            <person name="Liu Y."/>
            <person name="Xu W."/>
            <person name="Pan J."/>
            <person name="Luo Z.H."/>
            <person name="Li M."/>
        </authorList>
    </citation>
    <scope>NUCLEOTIDE SEQUENCE [LARGE SCALE GENOMIC DNA]</scope>
    <source>
        <strain evidence="20">SpSt-339</strain>
    </source>
</reference>
<comment type="cofactor">
    <cofactor evidence="18">
        <name>Mg(2+)</name>
        <dbReference type="ChEBI" id="CHEBI:18420"/>
    </cofactor>
    <text evidence="18">Mn(2+), Zn(2+), Cd(2+) and Co(2+) support activity to lesser extents.</text>
</comment>
<keyword evidence="5" id="KW-0808">Transferase</keyword>
<evidence type="ECO:0000256" key="15">
    <source>
        <dbReference type="PIRSR" id="PIRSR600829-1"/>
    </source>
</evidence>
<keyword evidence="11" id="KW-0443">Lipid metabolism</keyword>
<evidence type="ECO:0000256" key="3">
    <source>
        <dbReference type="ARBA" id="ARBA00022475"/>
    </source>
</evidence>
<evidence type="ECO:0000256" key="13">
    <source>
        <dbReference type="ARBA" id="ARBA00023209"/>
    </source>
</evidence>
<evidence type="ECO:0000256" key="5">
    <source>
        <dbReference type="ARBA" id="ARBA00022679"/>
    </source>
</evidence>
<dbReference type="PANTHER" id="PTHR34299">
    <property type="entry name" value="DIACYLGLYCEROL KINASE"/>
    <property type="match status" value="1"/>
</dbReference>
<feature type="active site" description="Proton acceptor" evidence="15">
    <location>
        <position position="65"/>
    </location>
</feature>
<evidence type="ECO:0000256" key="7">
    <source>
        <dbReference type="ARBA" id="ARBA00022741"/>
    </source>
</evidence>
<feature type="transmembrane region" description="Helical" evidence="19">
    <location>
        <begin position="52"/>
        <end position="75"/>
    </location>
</feature>
<evidence type="ECO:0000256" key="6">
    <source>
        <dbReference type="ARBA" id="ARBA00022692"/>
    </source>
</evidence>
<evidence type="ECO:0000256" key="8">
    <source>
        <dbReference type="ARBA" id="ARBA00022777"/>
    </source>
</evidence>
<comment type="similarity">
    <text evidence="2">Belongs to the bacterial diacylglycerol kinase family.</text>
</comment>
<dbReference type="GO" id="GO:0005886">
    <property type="term" value="C:plasma membrane"/>
    <property type="evidence" value="ECO:0007669"/>
    <property type="project" value="UniProtKB-SubCell"/>
</dbReference>
<comment type="caution">
    <text evidence="20">The sequence shown here is derived from an EMBL/GenBank/DDBJ whole genome shotgun (WGS) entry which is preliminary data.</text>
</comment>
<evidence type="ECO:0000256" key="9">
    <source>
        <dbReference type="ARBA" id="ARBA00022840"/>
    </source>
</evidence>
<evidence type="ECO:0000256" key="19">
    <source>
        <dbReference type="SAM" id="Phobius"/>
    </source>
</evidence>
<feature type="binding site" evidence="17">
    <location>
        <begin position="90"/>
        <end position="91"/>
    </location>
    <ligand>
        <name>ATP</name>
        <dbReference type="ChEBI" id="CHEBI:30616"/>
    </ligand>
</feature>
<proteinExistence type="inferred from homology"/>
<dbReference type="EMBL" id="DSOK01000452">
    <property type="protein sequence ID" value="HEN17053.1"/>
    <property type="molecule type" value="Genomic_DNA"/>
</dbReference>
<evidence type="ECO:0000256" key="16">
    <source>
        <dbReference type="PIRSR" id="PIRSR600829-2"/>
    </source>
</evidence>
<dbReference type="GO" id="GO:0008654">
    <property type="term" value="P:phospholipid biosynthetic process"/>
    <property type="evidence" value="ECO:0007669"/>
    <property type="project" value="UniProtKB-KW"/>
</dbReference>
<keyword evidence="3" id="KW-1003">Cell membrane</keyword>
<evidence type="ECO:0000256" key="10">
    <source>
        <dbReference type="ARBA" id="ARBA00022989"/>
    </source>
</evidence>
<dbReference type="Pfam" id="PF01219">
    <property type="entry name" value="DAGK_prokar"/>
    <property type="match status" value="1"/>
</dbReference>
<evidence type="ECO:0000256" key="18">
    <source>
        <dbReference type="PIRSR" id="PIRSR600829-4"/>
    </source>
</evidence>
<dbReference type="PANTHER" id="PTHR34299:SF1">
    <property type="entry name" value="DIACYLGLYCEROL KINASE"/>
    <property type="match status" value="1"/>
</dbReference>
<keyword evidence="9 17" id="KW-0067">ATP-binding</keyword>
<keyword evidence="12 19" id="KW-0472">Membrane</keyword>
<gene>
    <name evidence="20" type="ORF">ENQ76_16465</name>
</gene>
<dbReference type="CDD" id="cd14265">
    <property type="entry name" value="UDPK_IM_like"/>
    <property type="match status" value="1"/>
</dbReference>
<keyword evidence="13" id="KW-0594">Phospholipid biosynthesis</keyword>
<feature type="binding site" evidence="16">
    <location>
        <position position="65"/>
    </location>
    <ligand>
        <name>substrate</name>
    </ligand>
</feature>
<organism evidence="20">
    <name type="scientific">Schlesneria paludicola</name>
    <dbReference type="NCBI Taxonomy" id="360056"/>
    <lineage>
        <taxon>Bacteria</taxon>
        <taxon>Pseudomonadati</taxon>
        <taxon>Planctomycetota</taxon>
        <taxon>Planctomycetia</taxon>
        <taxon>Planctomycetales</taxon>
        <taxon>Planctomycetaceae</taxon>
        <taxon>Schlesneria</taxon>
    </lineage>
</organism>
<keyword evidence="7 17" id="KW-0547">Nucleotide-binding</keyword>
<evidence type="ECO:0000256" key="11">
    <source>
        <dbReference type="ARBA" id="ARBA00023098"/>
    </source>
</evidence>
<keyword evidence="18" id="KW-0479">Metal-binding</keyword>
<dbReference type="GO" id="GO:0046872">
    <property type="term" value="F:metal ion binding"/>
    <property type="evidence" value="ECO:0007669"/>
    <property type="project" value="UniProtKB-KW"/>
</dbReference>
<evidence type="ECO:0000256" key="14">
    <source>
        <dbReference type="ARBA" id="ARBA00023264"/>
    </source>
</evidence>